<feature type="compositionally biased region" description="Low complexity" evidence="1">
    <location>
        <begin position="536"/>
        <end position="549"/>
    </location>
</feature>
<dbReference type="InterPro" id="IPR003540">
    <property type="entry name" value="ADP-ribosyltransferase"/>
</dbReference>
<feature type="region of interest" description="Disordered" evidence="1">
    <location>
        <begin position="388"/>
        <end position="559"/>
    </location>
</feature>
<protein>
    <submittedName>
        <fullName evidence="3">Protein phosphatase</fullName>
    </submittedName>
</protein>
<evidence type="ECO:0000259" key="2">
    <source>
        <dbReference type="Pfam" id="PF03496"/>
    </source>
</evidence>
<dbReference type="Gene3D" id="3.90.176.10">
    <property type="entry name" value="Toxin ADP-ribosyltransferase, Chain A, domain 1"/>
    <property type="match status" value="1"/>
</dbReference>
<sequence length="765" mass="80813">MIKPEAIPQFTGDLGQLEKDATGLGNDADNIRDTGKNIHTEFQGLSAFYSAPEAEALFASTKPVQDRADEFADDLEKVKSALDEYAAEVRPLVAKLKQLKADAAAFVASVEDDDEWKYDGDKIDEHNALQSDVTVTVAAFWEAERTAANKITALVGGTQYRANDGSDGKNMYGFSADDMKDAEVPWGTAENEKYHWYEVHQHIKSFVWDGLIVDGVWGTIKGLGTLVGFDGWDAMKDAWKGLGMLVVGTALYTSPLAYAVPDSALPQWMKDSKQVAKEAGKAMLAWDTWKENPARAAGAVTFNVLTTATGVGNVAKGGTAAKAAALVSKTGKVIDPMTYVAGAAGKVTKISDVLGGLKNMFPEKMPELPNMADMPDGTVKLPDGSLLSPDGTLRLPDGTVNVPNSSALPNGSVLPDGWAADPHTTPSAAPAHTPAPTPALAHAGAPDPGFSRRSDTPDGRFPAAHGDALPPGGVIDHTFGGHGSHGGPADSVAHHADSATHTDSAHHTDPAAPAPDPGGPNGPGGGGPVDPPYTHAGDPPGTPAGAGDPLPDPADWDNLTPEEMHRLASWEVSQGTVPFVNDADAARYGAAYWNDYAENLSPSQKEAFLDYTKETNPGGVTYHEINGFLRGDSAYDTPAVRHDIGEIDRAMAARPVPEDVMVVRGTGLGHLNLSSPLEMEGRVFDDGAYMSTSLGDQPVSAFAGKEAILHLRVPQGTPATWVERVSAFGGGERELLLARGSAFKVTRVFWDNGQWQVYGEILPRP</sequence>
<comment type="caution">
    <text evidence="3">The sequence shown here is derived from an EMBL/GenBank/DDBJ whole genome shotgun (WGS) entry which is preliminary data.</text>
</comment>
<reference evidence="3 4" key="1">
    <citation type="journal article" date="2014" name="Genome Announc.">
        <title>Draft Genome Sequence of Streptomyces fradiae ATCC 19609, a Strain Highly Sensitive to Antibiotics.</title>
        <authorList>
            <person name="Bekker O.B."/>
            <person name="Klimina K.M."/>
            <person name="Vatlin A.A."/>
            <person name="Zakharevich N.V."/>
            <person name="Kasianov A.S."/>
            <person name="Danilenko V.N."/>
        </authorList>
    </citation>
    <scope>NUCLEOTIDE SEQUENCE [LARGE SCALE GENOMIC DNA]</scope>
    <source>
        <strain evidence="3 4">ATCC 19609</strain>
    </source>
</reference>
<accession>A0A3R7G0X8</accession>
<feature type="compositionally biased region" description="Basic and acidic residues" evidence="1">
    <location>
        <begin position="492"/>
        <end position="509"/>
    </location>
</feature>
<dbReference type="Proteomes" id="UP000028058">
    <property type="component" value="Unassembled WGS sequence"/>
</dbReference>
<evidence type="ECO:0000256" key="1">
    <source>
        <dbReference type="SAM" id="MobiDB-lite"/>
    </source>
</evidence>
<dbReference type="PROSITE" id="PS51996">
    <property type="entry name" value="TR_MART"/>
    <property type="match status" value="1"/>
</dbReference>
<feature type="compositionally biased region" description="Low complexity" evidence="1">
    <location>
        <begin position="419"/>
        <end position="446"/>
    </location>
</feature>
<proteinExistence type="predicted"/>
<gene>
    <name evidence="3" type="ORF">SFRA_000380</name>
</gene>
<dbReference type="AlphaFoldDB" id="A0A3R7G0X8"/>
<evidence type="ECO:0000313" key="3">
    <source>
        <dbReference type="EMBL" id="RKM98763.1"/>
    </source>
</evidence>
<dbReference type="Pfam" id="PF03496">
    <property type="entry name" value="ADPrib_exo_Tox"/>
    <property type="match status" value="1"/>
</dbReference>
<organism evidence="3 4">
    <name type="scientific">Streptomyces xinghaiensis</name>
    <dbReference type="NCBI Taxonomy" id="1038928"/>
    <lineage>
        <taxon>Bacteria</taxon>
        <taxon>Bacillati</taxon>
        <taxon>Actinomycetota</taxon>
        <taxon>Actinomycetes</taxon>
        <taxon>Kitasatosporales</taxon>
        <taxon>Streptomycetaceae</taxon>
        <taxon>Streptomyces</taxon>
    </lineage>
</organism>
<dbReference type="OrthoDB" id="3917849at2"/>
<name>A0A3R7G0X8_9ACTN</name>
<dbReference type="RefSeq" id="WP_043460016.1">
    <property type="nucleotide sequence ID" value="NZ_CP134822.1"/>
</dbReference>
<dbReference type="EMBL" id="JNAD02000001">
    <property type="protein sequence ID" value="RKM98763.1"/>
    <property type="molecule type" value="Genomic_DNA"/>
</dbReference>
<evidence type="ECO:0000313" key="4">
    <source>
        <dbReference type="Proteomes" id="UP000028058"/>
    </source>
</evidence>
<keyword evidence="4" id="KW-1185">Reference proteome</keyword>
<dbReference type="SUPFAM" id="SSF56399">
    <property type="entry name" value="ADP-ribosylation"/>
    <property type="match status" value="1"/>
</dbReference>
<feature type="domain" description="ADP ribosyltransferase" evidence="2">
    <location>
        <begin position="586"/>
        <end position="748"/>
    </location>
</feature>
<dbReference type="GO" id="GO:0005576">
    <property type="term" value="C:extracellular region"/>
    <property type="evidence" value="ECO:0007669"/>
    <property type="project" value="InterPro"/>
</dbReference>